<protein>
    <recommendedName>
        <fullName evidence="3">Major facilitator superfamily (MFS) profile domain-containing protein</fullName>
    </recommendedName>
</protein>
<feature type="transmembrane region" description="Helical" evidence="1">
    <location>
        <begin position="9"/>
        <end position="31"/>
    </location>
</feature>
<organism evidence="2">
    <name type="scientific">marine sediment metagenome</name>
    <dbReference type="NCBI Taxonomy" id="412755"/>
    <lineage>
        <taxon>unclassified sequences</taxon>
        <taxon>metagenomes</taxon>
        <taxon>ecological metagenomes</taxon>
    </lineage>
</organism>
<dbReference type="EMBL" id="LAZR01015061">
    <property type="protein sequence ID" value="KKM14809.1"/>
    <property type="molecule type" value="Genomic_DNA"/>
</dbReference>
<keyword evidence="1" id="KW-1133">Transmembrane helix</keyword>
<keyword evidence="1" id="KW-0812">Transmembrane</keyword>
<keyword evidence="1" id="KW-0472">Membrane</keyword>
<proteinExistence type="predicted"/>
<reference evidence="2" key="1">
    <citation type="journal article" date="2015" name="Nature">
        <title>Complex archaea that bridge the gap between prokaryotes and eukaryotes.</title>
        <authorList>
            <person name="Spang A."/>
            <person name="Saw J.H."/>
            <person name="Jorgensen S.L."/>
            <person name="Zaremba-Niedzwiedzka K."/>
            <person name="Martijn J."/>
            <person name="Lind A.E."/>
            <person name="van Eijk R."/>
            <person name="Schleper C."/>
            <person name="Guy L."/>
            <person name="Ettema T.J."/>
        </authorList>
    </citation>
    <scope>NUCLEOTIDE SEQUENCE</scope>
</reference>
<evidence type="ECO:0008006" key="3">
    <source>
        <dbReference type="Google" id="ProtNLM"/>
    </source>
</evidence>
<accession>A0A0F9I560</accession>
<comment type="caution">
    <text evidence="2">The sequence shown here is derived from an EMBL/GenBank/DDBJ whole genome shotgun (WGS) entry which is preliminary data.</text>
</comment>
<evidence type="ECO:0000313" key="2">
    <source>
        <dbReference type="EMBL" id="KKM14809.1"/>
    </source>
</evidence>
<gene>
    <name evidence="2" type="ORF">LCGC14_1702400</name>
</gene>
<dbReference type="AlphaFoldDB" id="A0A0F9I560"/>
<name>A0A0F9I560_9ZZZZ</name>
<evidence type="ECO:0000256" key="1">
    <source>
        <dbReference type="SAM" id="Phobius"/>
    </source>
</evidence>
<sequence>MIDEKKGKAFFLIFGLYLMIYFYLGVLPANIDNFLQDLPGATQLGVGLAITFSL</sequence>